<reference evidence="3 4" key="1">
    <citation type="submission" date="2024-10" db="EMBL/GenBank/DDBJ databases">
        <title>Updated reference genomes for cyclostephanoid diatoms.</title>
        <authorList>
            <person name="Roberts W.R."/>
            <person name="Alverson A.J."/>
        </authorList>
    </citation>
    <scope>NUCLEOTIDE SEQUENCE [LARGE SCALE GENOMIC DNA]</scope>
    <source>
        <strain evidence="3 4">AJA276-08</strain>
    </source>
</reference>
<gene>
    <name evidence="3" type="ORF">ACHAW5_009457</name>
</gene>
<keyword evidence="2" id="KW-1133">Transmembrane helix</keyword>
<feature type="compositionally biased region" description="Polar residues" evidence="1">
    <location>
        <begin position="1054"/>
        <end position="1068"/>
    </location>
</feature>
<evidence type="ECO:0000313" key="3">
    <source>
        <dbReference type="EMBL" id="KAL3797994.1"/>
    </source>
</evidence>
<evidence type="ECO:0000313" key="4">
    <source>
        <dbReference type="Proteomes" id="UP001530315"/>
    </source>
</evidence>
<dbReference type="PANTHER" id="PTHR21113">
    <property type="entry name" value="AGAP001705-PA"/>
    <property type="match status" value="1"/>
</dbReference>
<dbReference type="AlphaFoldDB" id="A0ABD3QCB8"/>
<evidence type="ECO:0000256" key="2">
    <source>
        <dbReference type="SAM" id="Phobius"/>
    </source>
</evidence>
<feature type="region of interest" description="Disordered" evidence="1">
    <location>
        <begin position="200"/>
        <end position="223"/>
    </location>
</feature>
<feature type="transmembrane region" description="Helical" evidence="2">
    <location>
        <begin position="9"/>
        <end position="31"/>
    </location>
</feature>
<proteinExistence type="predicted"/>
<keyword evidence="4" id="KW-1185">Reference proteome</keyword>
<sequence>MNKKTAGSIILRWLITNVIFVVIAVAATSAYETNEFNDDGIGIGIGNGSGNGNGGSVSNDEGDDLSDIRRLQQQGGTMTTGSPAAAAYDRDPSDHYFCGTGLADASSTCAHPCRSGSILECPPGMRCYYDTPCVNDVDDSNSTTPAPWSEDDPRLAYFCGSSWEDASETCGTWCPDDADETACPYGQSCFGDTTCRYSPPSPPPTNVPTPRPTGPSQSPTLPPVGALLPDDPSNHMFCGDAVDPTYLVCSLDVHCPGGDADCSPWSRCWISDRCDVRDYLTFEEGGYIGRPTHEEMALAMNLTYPSEDPADRYFCGVTLEEASARCSTPCHDKSSSSCPPGQFCHGDTRCDYRVIPGYGVTTPPASLPTASPLPYDSDENYSFCGESWADANTCRFRWCGGTDKSCPDGQSCFADTECNILDREPTPPSVAPTLSPLAYNATSNSLFCGATYLDAVDNCSVETHCRSGKHAECDDGAYCWVGVTCNVMDMYTSTPTTRTASPTIFSERPTASPTVYDEPQNFRFCGETWVDASASCEEGGIPRWCPGGTDDECEDGETCWAATTCNRLDIIHRPTLRPTDTPTPGPQTDSPISYGNSINTSFCGMSYMKALEECSVETHCPSGDHRSCPNGGFCWSVVGCNIIDLLASAATPPPSSLVSTLSPTRSPSFPPIAEAPGGPEPTAYPTESASVLMSVSLPTIEPSLGPTTSPPFVDTLAPVATIINPPTANPSTDVPIPFFLPSDLALAVPSKTSAALIQSLIQRIQSSLENEIFVVKLQSGDVRPSSLYTYDGFLKCLTFYTDIGLGGGYLYLGTGESHLQIEYGMANLALFLAKMMDTIAYERCDPDFISCGITMGPSFQELNLRVECSPLSSESGMECPNKSGCVCILGILNHLVGIQSGSSEGNNYPVYSGVDFCETDRLQSICSLRLEYGEELRWITAMAHWVYFVQPYDGDGWNYADRLHDFVYGGMLDREFVDWVGELSVLGAQSALVASTEGRSNEKFFHNFFKVTRKLSEGMSQEIHIEPTAARLTISPSSIISPQTLAPSVLSGAKTPTNSPTAISSTASHPDLPIDNPVTPADPLETSTNDYEKDPNYFISASHSSPPTIESTNVVTVSGVSVQADNASPPNTSSETIVPPWFKDFIYEQSKGITSKDPDCRTIVTIMVFCSFILCL</sequence>
<feature type="region of interest" description="Disordered" evidence="1">
    <location>
        <begin position="654"/>
        <end position="681"/>
    </location>
</feature>
<dbReference type="EMBL" id="JALLAZ020000318">
    <property type="protein sequence ID" value="KAL3797994.1"/>
    <property type="molecule type" value="Genomic_DNA"/>
</dbReference>
<comment type="caution">
    <text evidence="3">The sequence shown here is derived from an EMBL/GenBank/DDBJ whole genome shotgun (WGS) entry which is preliminary data.</text>
</comment>
<feature type="compositionally biased region" description="Pro residues" evidence="1">
    <location>
        <begin position="200"/>
        <end position="213"/>
    </location>
</feature>
<feature type="region of interest" description="Disordered" evidence="1">
    <location>
        <begin position="1050"/>
        <end position="1092"/>
    </location>
</feature>
<dbReference type="Proteomes" id="UP001530315">
    <property type="component" value="Unassembled WGS sequence"/>
</dbReference>
<dbReference type="PANTHER" id="PTHR21113:SF4">
    <property type="entry name" value="CHITIN-BINDING TYPE-4 DOMAIN-CONTAINING PROTEIN"/>
    <property type="match status" value="1"/>
</dbReference>
<accession>A0ABD3QCB8</accession>
<keyword evidence="2" id="KW-0812">Transmembrane</keyword>
<protein>
    <submittedName>
        <fullName evidence="3">Uncharacterized protein</fullName>
    </submittedName>
</protein>
<feature type="region of interest" description="Disordered" evidence="1">
    <location>
        <begin position="574"/>
        <end position="593"/>
    </location>
</feature>
<keyword evidence="2" id="KW-0472">Membrane</keyword>
<name>A0ABD3QCB8_9STRA</name>
<evidence type="ECO:0000256" key="1">
    <source>
        <dbReference type="SAM" id="MobiDB-lite"/>
    </source>
</evidence>
<feature type="compositionally biased region" description="Low complexity" evidence="1">
    <location>
        <begin position="576"/>
        <end position="591"/>
    </location>
</feature>
<organism evidence="3 4">
    <name type="scientific">Stephanodiscus triporus</name>
    <dbReference type="NCBI Taxonomy" id="2934178"/>
    <lineage>
        <taxon>Eukaryota</taxon>
        <taxon>Sar</taxon>
        <taxon>Stramenopiles</taxon>
        <taxon>Ochrophyta</taxon>
        <taxon>Bacillariophyta</taxon>
        <taxon>Coscinodiscophyceae</taxon>
        <taxon>Thalassiosirophycidae</taxon>
        <taxon>Stephanodiscales</taxon>
        <taxon>Stephanodiscaceae</taxon>
        <taxon>Stephanodiscus</taxon>
    </lineage>
</organism>